<dbReference type="InterPro" id="IPR046782">
    <property type="entry name" value="HEWD"/>
</dbReference>
<feature type="domain" description="HEWD" evidence="1">
    <location>
        <begin position="44"/>
        <end position="98"/>
    </location>
</feature>
<sequence length="98" mass="10381">MIATTLVTAGGAVGGAPSDRATAGGRLPPIAGILLLADAVRSGMSVTITPPKERTCELCGRDERWDDEADGWRIADEPGNVYCIHEWDINGSFVPLEE</sequence>
<reference evidence="2 3" key="1">
    <citation type="journal article" date="2014" name="PLoS Genet.">
        <title>Phylogenetically driven sequencing of extremely halophilic archaea reveals strategies for static and dynamic osmo-response.</title>
        <authorList>
            <person name="Becker E.A."/>
            <person name="Seitzer P.M."/>
            <person name="Tritt A."/>
            <person name="Larsen D."/>
            <person name="Krusor M."/>
            <person name="Yao A.I."/>
            <person name="Wu D."/>
            <person name="Madern D."/>
            <person name="Eisen J.A."/>
            <person name="Darling A.E."/>
            <person name="Facciotti M.T."/>
        </authorList>
    </citation>
    <scope>NUCLEOTIDE SEQUENCE [LARGE SCALE GENOMIC DNA]</scope>
    <source>
        <strain evidence="2 3">JCM 13916</strain>
    </source>
</reference>
<protein>
    <recommendedName>
        <fullName evidence="1">HEWD domain-containing protein</fullName>
    </recommendedName>
</protein>
<dbReference type="PATRIC" id="fig|1230455.3.peg.1021"/>
<proteinExistence type="predicted"/>
<name>M0PS88_9EURY</name>
<gene>
    <name evidence="2" type="ORF">C462_05420</name>
</gene>
<comment type="caution">
    <text evidence="2">The sequence shown here is derived from an EMBL/GenBank/DDBJ whole genome shotgun (WGS) entry which is preliminary data.</text>
</comment>
<dbReference type="Pfam" id="PF20576">
    <property type="entry name" value="HEWD"/>
    <property type="match status" value="1"/>
</dbReference>
<dbReference type="EMBL" id="AOJJ01000045">
    <property type="protein sequence ID" value="EMA71705.1"/>
    <property type="molecule type" value="Genomic_DNA"/>
</dbReference>
<evidence type="ECO:0000259" key="1">
    <source>
        <dbReference type="Pfam" id="PF20576"/>
    </source>
</evidence>
<dbReference type="Proteomes" id="UP000011528">
    <property type="component" value="Unassembled WGS sequence"/>
</dbReference>
<evidence type="ECO:0000313" key="3">
    <source>
        <dbReference type="Proteomes" id="UP000011528"/>
    </source>
</evidence>
<dbReference type="AlphaFoldDB" id="M0PS88"/>
<evidence type="ECO:0000313" key="2">
    <source>
        <dbReference type="EMBL" id="EMA71705.1"/>
    </source>
</evidence>
<accession>M0PS88</accession>
<organism evidence="2 3">
    <name type="scientific">Halorubrum distributum JCM 13916</name>
    <dbReference type="NCBI Taxonomy" id="1230455"/>
    <lineage>
        <taxon>Archaea</taxon>
        <taxon>Methanobacteriati</taxon>
        <taxon>Methanobacteriota</taxon>
        <taxon>Stenosarchaea group</taxon>
        <taxon>Halobacteria</taxon>
        <taxon>Halobacteriales</taxon>
        <taxon>Haloferacaceae</taxon>
        <taxon>Halorubrum</taxon>
        <taxon>Halorubrum distributum group</taxon>
    </lineage>
</organism>
<dbReference type="STRING" id="1230455.C462_05420"/>